<evidence type="ECO:0000259" key="1">
    <source>
        <dbReference type="PROSITE" id="PS51186"/>
    </source>
</evidence>
<gene>
    <name evidence="2" type="ORF">Aco03nite_049460</name>
</gene>
<feature type="domain" description="N-acetyltransferase" evidence="1">
    <location>
        <begin position="1"/>
        <end position="139"/>
    </location>
</feature>
<sequence>MMSLSIGPADPAFVRETLTDAFGSTMMAIHGALIDARGDGAAAAYRDGYPIALLTYRDDGAGGWEVLSLVSIVPGAGAGTALLDWLAAEAHSQAVHRLWLITTNENINALAFYQRRGWNLTRLDEDAVTRARSLKPTIPLESGGIPIRHELELELNLR</sequence>
<dbReference type="Proteomes" id="UP000612282">
    <property type="component" value="Unassembled WGS sequence"/>
</dbReference>
<protein>
    <submittedName>
        <fullName evidence="2">N-acetyltransferase</fullName>
    </submittedName>
</protein>
<dbReference type="EMBL" id="BOMG01000059">
    <property type="protein sequence ID" value="GID56542.1"/>
    <property type="molecule type" value="Genomic_DNA"/>
</dbReference>
<dbReference type="PROSITE" id="PS51186">
    <property type="entry name" value="GNAT"/>
    <property type="match status" value="1"/>
</dbReference>
<dbReference type="SUPFAM" id="SSF55729">
    <property type="entry name" value="Acyl-CoA N-acyltransferases (Nat)"/>
    <property type="match status" value="1"/>
</dbReference>
<evidence type="ECO:0000313" key="2">
    <source>
        <dbReference type="EMBL" id="GID56542.1"/>
    </source>
</evidence>
<reference evidence="2 3" key="1">
    <citation type="submission" date="2021-01" db="EMBL/GenBank/DDBJ databases">
        <title>Whole genome shotgun sequence of Actinoplanes couchii NBRC 106145.</title>
        <authorList>
            <person name="Komaki H."/>
            <person name="Tamura T."/>
        </authorList>
    </citation>
    <scope>NUCLEOTIDE SEQUENCE [LARGE SCALE GENOMIC DNA]</scope>
    <source>
        <strain evidence="2 3">NBRC 106145</strain>
    </source>
</reference>
<accession>A0ABQ3XDF6</accession>
<comment type="caution">
    <text evidence="2">The sequence shown here is derived from an EMBL/GenBank/DDBJ whole genome shotgun (WGS) entry which is preliminary data.</text>
</comment>
<keyword evidence="3" id="KW-1185">Reference proteome</keyword>
<organism evidence="2 3">
    <name type="scientific">Actinoplanes couchii</name>
    <dbReference type="NCBI Taxonomy" id="403638"/>
    <lineage>
        <taxon>Bacteria</taxon>
        <taxon>Bacillati</taxon>
        <taxon>Actinomycetota</taxon>
        <taxon>Actinomycetes</taxon>
        <taxon>Micromonosporales</taxon>
        <taxon>Micromonosporaceae</taxon>
        <taxon>Actinoplanes</taxon>
    </lineage>
</organism>
<dbReference type="InterPro" id="IPR016181">
    <property type="entry name" value="Acyl_CoA_acyltransferase"/>
</dbReference>
<evidence type="ECO:0000313" key="3">
    <source>
        <dbReference type="Proteomes" id="UP000612282"/>
    </source>
</evidence>
<dbReference type="Pfam" id="PF00583">
    <property type="entry name" value="Acetyltransf_1"/>
    <property type="match status" value="1"/>
</dbReference>
<dbReference type="InterPro" id="IPR000182">
    <property type="entry name" value="GNAT_dom"/>
</dbReference>
<dbReference type="Gene3D" id="3.40.630.30">
    <property type="match status" value="1"/>
</dbReference>
<name>A0ABQ3XDF6_9ACTN</name>
<proteinExistence type="predicted"/>